<evidence type="ECO:0000256" key="2">
    <source>
        <dbReference type="ARBA" id="ARBA00023118"/>
    </source>
</evidence>
<accession>A0A5J4PZD2</accession>
<proteinExistence type="predicted"/>
<reference evidence="4" key="1">
    <citation type="submission" date="2019-03" db="EMBL/GenBank/DDBJ databases">
        <title>Single cell metagenomics reveals metabolic interactions within the superorganism composed of flagellate Streblomastix strix and complex community of Bacteroidetes bacteria on its surface.</title>
        <authorList>
            <person name="Treitli S.C."/>
            <person name="Kolisko M."/>
            <person name="Husnik F."/>
            <person name="Keeling P."/>
            <person name="Hampl V."/>
        </authorList>
    </citation>
    <scope>NUCLEOTIDE SEQUENCE</scope>
    <source>
        <strain evidence="4">STM</strain>
    </source>
</reference>
<protein>
    <recommendedName>
        <fullName evidence="3">Cas10/Cmr2 second palm domain-containing protein</fullName>
    </recommendedName>
</protein>
<comment type="caution">
    <text evidence="4">The sequence shown here is derived from an EMBL/GenBank/DDBJ whole genome shotgun (WGS) entry which is preliminary data.</text>
</comment>
<organism evidence="4">
    <name type="scientific">termite gut metagenome</name>
    <dbReference type="NCBI Taxonomy" id="433724"/>
    <lineage>
        <taxon>unclassified sequences</taxon>
        <taxon>metagenomes</taxon>
        <taxon>organismal metagenomes</taxon>
    </lineage>
</organism>
<keyword evidence="2" id="KW-0051">Antiviral defense</keyword>
<sequence>MSYGLSITYYKYPLYEALALARKQLNEEAKNMPDKNAIAWNLRKHSGSSFSGKLGKGNDLYHCFDIMYFILYNFAPS</sequence>
<keyword evidence="1" id="KW-0547">Nucleotide-binding</keyword>
<dbReference type="InterPro" id="IPR043128">
    <property type="entry name" value="Rev_trsase/Diguanyl_cyclase"/>
</dbReference>
<dbReference type="Pfam" id="PF22335">
    <property type="entry name" value="Cas10-Cmr2_palm2"/>
    <property type="match status" value="1"/>
</dbReference>
<gene>
    <name evidence="4" type="ORF">EZS27_035130</name>
</gene>
<evidence type="ECO:0000259" key="3">
    <source>
        <dbReference type="Pfam" id="PF22335"/>
    </source>
</evidence>
<dbReference type="AlphaFoldDB" id="A0A5J4PZD2"/>
<dbReference type="EMBL" id="SNRY01005741">
    <property type="protein sequence ID" value="KAA6314220.1"/>
    <property type="molecule type" value="Genomic_DNA"/>
</dbReference>
<evidence type="ECO:0000313" key="4">
    <source>
        <dbReference type="EMBL" id="KAA6314220.1"/>
    </source>
</evidence>
<evidence type="ECO:0000256" key="1">
    <source>
        <dbReference type="ARBA" id="ARBA00022741"/>
    </source>
</evidence>
<dbReference type="Gene3D" id="3.30.70.270">
    <property type="match status" value="1"/>
</dbReference>
<dbReference type="GO" id="GO:0051607">
    <property type="term" value="P:defense response to virus"/>
    <property type="evidence" value="ECO:0007669"/>
    <property type="project" value="UniProtKB-KW"/>
</dbReference>
<dbReference type="GO" id="GO:0000166">
    <property type="term" value="F:nucleotide binding"/>
    <property type="evidence" value="ECO:0007669"/>
    <property type="project" value="UniProtKB-KW"/>
</dbReference>
<name>A0A5J4PZD2_9ZZZZ</name>
<feature type="domain" description="Cas10/Cmr2 second palm" evidence="3">
    <location>
        <begin position="1"/>
        <end position="39"/>
    </location>
</feature>
<dbReference type="InterPro" id="IPR054767">
    <property type="entry name" value="Cas10-Cmr2_palm2"/>
</dbReference>